<dbReference type="RefSeq" id="WP_386706489.1">
    <property type="nucleotide sequence ID" value="NZ_JBHRYF010000001.1"/>
</dbReference>
<proteinExistence type="predicted"/>
<accession>A0ABV7UQS5</accession>
<sequence length="97" mass="10440">MPQAIEPGFMVFLGEGRAAAGAVRDIKGSAHLVVNVENGGDFVIAADAVRDVHDDKVILDYDRLPADMQQALRHLHDAEYPAYRAADPAQGTPQEDA</sequence>
<comment type="caution">
    <text evidence="1">The sequence shown here is derived from an EMBL/GenBank/DDBJ whole genome shotgun (WGS) entry which is preliminary data.</text>
</comment>
<dbReference type="EMBL" id="JBHRYF010000001">
    <property type="protein sequence ID" value="MFC3659300.1"/>
    <property type="molecule type" value="Genomic_DNA"/>
</dbReference>
<evidence type="ECO:0000313" key="2">
    <source>
        <dbReference type="Proteomes" id="UP001595724"/>
    </source>
</evidence>
<organism evidence="1 2">
    <name type="scientific">Luteimonas notoginsengisoli</name>
    <dbReference type="NCBI Taxonomy" id="1578200"/>
    <lineage>
        <taxon>Bacteria</taxon>
        <taxon>Pseudomonadati</taxon>
        <taxon>Pseudomonadota</taxon>
        <taxon>Gammaproteobacteria</taxon>
        <taxon>Lysobacterales</taxon>
        <taxon>Lysobacteraceae</taxon>
        <taxon>Luteimonas</taxon>
    </lineage>
</organism>
<gene>
    <name evidence="1" type="ORF">ACFOM9_04290</name>
</gene>
<dbReference type="Proteomes" id="UP001595724">
    <property type="component" value="Unassembled WGS sequence"/>
</dbReference>
<reference evidence="2" key="1">
    <citation type="journal article" date="2019" name="Int. J. Syst. Evol. Microbiol.">
        <title>The Global Catalogue of Microorganisms (GCM) 10K type strain sequencing project: providing services to taxonomists for standard genome sequencing and annotation.</title>
        <authorList>
            <consortium name="The Broad Institute Genomics Platform"/>
            <consortium name="The Broad Institute Genome Sequencing Center for Infectious Disease"/>
            <person name="Wu L."/>
            <person name="Ma J."/>
        </authorList>
    </citation>
    <scope>NUCLEOTIDE SEQUENCE [LARGE SCALE GENOMIC DNA]</scope>
    <source>
        <strain evidence="2">KCTC 42211</strain>
    </source>
</reference>
<protein>
    <submittedName>
        <fullName evidence="1">Uncharacterized protein</fullName>
    </submittedName>
</protein>
<name>A0ABV7UQS5_9GAMM</name>
<evidence type="ECO:0000313" key="1">
    <source>
        <dbReference type="EMBL" id="MFC3659300.1"/>
    </source>
</evidence>
<keyword evidence="2" id="KW-1185">Reference proteome</keyword>